<dbReference type="PANTHER" id="PTHR46165:SF7">
    <property type="entry name" value="SET AND MYND DOMAIN-CONTAINING PROTEIN 4"/>
    <property type="match status" value="1"/>
</dbReference>
<keyword evidence="5" id="KW-1185">Reference proteome</keyword>
<dbReference type="STRING" id="6689.A0A3R7PR35"/>
<dbReference type="PANTHER" id="PTHR46165">
    <property type="entry name" value="SET AND MYND DOMAIN-CONTAINING PROTEIN 4"/>
    <property type="match status" value="1"/>
</dbReference>
<dbReference type="EMBL" id="QCYY01001900">
    <property type="protein sequence ID" value="ROT74415.1"/>
    <property type="molecule type" value="Genomic_DNA"/>
</dbReference>
<evidence type="ECO:0000256" key="3">
    <source>
        <dbReference type="ARBA" id="ARBA00022691"/>
    </source>
</evidence>
<dbReference type="CDD" id="cd10536">
    <property type="entry name" value="SET_SMYD4"/>
    <property type="match status" value="1"/>
</dbReference>
<evidence type="ECO:0000256" key="1">
    <source>
        <dbReference type="ARBA" id="ARBA00022603"/>
    </source>
</evidence>
<dbReference type="SUPFAM" id="SSF82199">
    <property type="entry name" value="SET domain"/>
    <property type="match status" value="1"/>
</dbReference>
<gene>
    <name evidence="4" type="ORF">C7M84_007083</name>
</gene>
<keyword evidence="2" id="KW-0808">Transferase</keyword>
<dbReference type="GO" id="GO:0005737">
    <property type="term" value="C:cytoplasm"/>
    <property type="evidence" value="ECO:0007669"/>
    <property type="project" value="TreeGrafter"/>
</dbReference>
<evidence type="ECO:0000256" key="2">
    <source>
        <dbReference type="ARBA" id="ARBA00022679"/>
    </source>
</evidence>
<dbReference type="OrthoDB" id="6343483at2759"/>
<reference evidence="4 5" key="1">
    <citation type="submission" date="2018-04" db="EMBL/GenBank/DDBJ databases">
        <authorList>
            <person name="Zhang X."/>
            <person name="Yuan J."/>
            <person name="Li F."/>
            <person name="Xiang J."/>
        </authorList>
    </citation>
    <scope>NUCLEOTIDE SEQUENCE [LARGE SCALE GENOMIC DNA]</scope>
    <source>
        <tissue evidence="4">Muscle</tissue>
    </source>
</reference>
<comment type="caution">
    <text evidence="4">The sequence shown here is derived from an EMBL/GenBank/DDBJ whole genome shotgun (WGS) entry which is preliminary data.</text>
</comment>
<organism evidence="4 5">
    <name type="scientific">Penaeus vannamei</name>
    <name type="common">Whiteleg shrimp</name>
    <name type="synonym">Litopenaeus vannamei</name>
    <dbReference type="NCBI Taxonomy" id="6689"/>
    <lineage>
        <taxon>Eukaryota</taxon>
        <taxon>Metazoa</taxon>
        <taxon>Ecdysozoa</taxon>
        <taxon>Arthropoda</taxon>
        <taxon>Crustacea</taxon>
        <taxon>Multicrustacea</taxon>
        <taxon>Malacostraca</taxon>
        <taxon>Eumalacostraca</taxon>
        <taxon>Eucarida</taxon>
        <taxon>Decapoda</taxon>
        <taxon>Dendrobranchiata</taxon>
        <taxon>Penaeoidea</taxon>
        <taxon>Penaeidae</taxon>
        <taxon>Penaeus</taxon>
    </lineage>
</organism>
<dbReference type="GO" id="GO:0042826">
    <property type="term" value="F:histone deacetylase binding"/>
    <property type="evidence" value="ECO:0007669"/>
    <property type="project" value="TreeGrafter"/>
</dbReference>
<evidence type="ECO:0000313" key="5">
    <source>
        <dbReference type="Proteomes" id="UP000283509"/>
    </source>
</evidence>
<dbReference type="InterPro" id="IPR046341">
    <property type="entry name" value="SET_dom_sf"/>
</dbReference>
<accession>A0A3R7PR35</accession>
<dbReference type="InterPro" id="IPR052097">
    <property type="entry name" value="SET-MYND_domain_protein"/>
</dbReference>
<keyword evidence="3" id="KW-0949">S-adenosyl-L-methionine</keyword>
<proteinExistence type="predicted"/>
<dbReference type="AlphaFoldDB" id="A0A3R7PR35"/>
<dbReference type="GO" id="GO:0005634">
    <property type="term" value="C:nucleus"/>
    <property type="evidence" value="ECO:0007669"/>
    <property type="project" value="TreeGrafter"/>
</dbReference>
<evidence type="ECO:0000313" key="4">
    <source>
        <dbReference type="EMBL" id="ROT74415.1"/>
    </source>
</evidence>
<reference evidence="4 5" key="2">
    <citation type="submission" date="2019-01" db="EMBL/GenBank/DDBJ databases">
        <title>The decoding of complex shrimp genome reveals the adaptation for benthos swimmer, frequently molting mechanism and breeding impact on genome.</title>
        <authorList>
            <person name="Sun Y."/>
            <person name="Gao Y."/>
            <person name="Yu Y."/>
        </authorList>
    </citation>
    <scope>NUCLEOTIDE SEQUENCE [LARGE SCALE GENOMIC DNA]</scope>
    <source>
        <tissue evidence="4">Muscle</tissue>
    </source>
</reference>
<dbReference type="Proteomes" id="UP000283509">
    <property type="component" value="Unassembled WGS sequence"/>
</dbReference>
<dbReference type="Gene3D" id="2.170.270.10">
    <property type="entry name" value="SET domain"/>
    <property type="match status" value="1"/>
</dbReference>
<sequence length="344" mass="38923">MCARQTEILTEKKPAEKTSCGSLLHEGPSAVLPNASAAVSLESSAEAGRYVVVNRDVPAGKILMAEKPYCAVLKLEVGGTHCTHCFHQLVDKAAVPCRWCSGVAFCGPRCRDLALATYHRWECKFFNLLRGSGMSLNCYLALRIITQHGLHFFKKLRHRLQEPPQLPSASSPHRPNDYLSLYHLVGLEEHRTPSDHFKRTLMSAFLLKVLQRAHFFGKWDEDANKPDADLSEDELLIGSLLLRHLQILQFNAHELSGMAFGDTKENFKKTKSVYLGLAVYPTVSFSNHSCYPAVGRYFDGNKMVIVNLRPLKTGEVLYENYGPVFTHNKLLERQRKLSSRYWFK</sequence>
<keyword evidence="1" id="KW-0489">Methyltransferase</keyword>
<name>A0A3R7PR35_PENVA</name>
<dbReference type="Gene3D" id="1.10.220.160">
    <property type="match status" value="1"/>
</dbReference>
<dbReference type="GO" id="GO:0008168">
    <property type="term" value="F:methyltransferase activity"/>
    <property type="evidence" value="ECO:0007669"/>
    <property type="project" value="UniProtKB-KW"/>
</dbReference>
<dbReference type="InterPro" id="IPR044421">
    <property type="entry name" value="SMYD4_SET"/>
</dbReference>
<dbReference type="GO" id="GO:0032259">
    <property type="term" value="P:methylation"/>
    <property type="evidence" value="ECO:0007669"/>
    <property type="project" value="UniProtKB-KW"/>
</dbReference>
<protein>
    <submittedName>
        <fullName evidence="4">SET and MYND domain-containing protein 4</fullName>
    </submittedName>
</protein>
<dbReference type="SUPFAM" id="SSF144232">
    <property type="entry name" value="HIT/MYND zinc finger-like"/>
    <property type="match status" value="1"/>
</dbReference>
<dbReference type="Gene3D" id="6.10.140.2220">
    <property type="match status" value="1"/>
</dbReference>